<accession>A0ABP8NMC8</accession>
<evidence type="ECO:0000256" key="5">
    <source>
        <dbReference type="ARBA" id="ARBA00022777"/>
    </source>
</evidence>
<keyword evidence="3" id="KW-0597">Phosphoprotein</keyword>
<evidence type="ECO:0000259" key="9">
    <source>
        <dbReference type="PROSITE" id="PS50113"/>
    </source>
</evidence>
<dbReference type="SUPFAM" id="SSF55785">
    <property type="entry name" value="PYP-like sensor domain (PAS domain)"/>
    <property type="match status" value="4"/>
</dbReference>
<dbReference type="EMBL" id="BAABFA010000019">
    <property type="protein sequence ID" value="GAA4468234.1"/>
    <property type="molecule type" value="Genomic_DNA"/>
</dbReference>
<dbReference type="Pfam" id="PF13188">
    <property type="entry name" value="PAS_8"/>
    <property type="match status" value="1"/>
</dbReference>
<feature type="domain" description="PAC" evidence="9">
    <location>
        <begin position="452"/>
        <end position="504"/>
    </location>
</feature>
<reference evidence="11" key="1">
    <citation type="journal article" date="2019" name="Int. J. Syst. Evol. Microbiol.">
        <title>The Global Catalogue of Microorganisms (GCM) 10K type strain sequencing project: providing services to taxonomists for standard genome sequencing and annotation.</title>
        <authorList>
            <consortium name="The Broad Institute Genomics Platform"/>
            <consortium name="The Broad Institute Genome Sequencing Center for Infectious Disease"/>
            <person name="Wu L."/>
            <person name="Ma J."/>
        </authorList>
    </citation>
    <scope>NUCLEOTIDE SEQUENCE [LARGE SCALE GENOMIC DNA]</scope>
    <source>
        <strain evidence="11">JCM 32105</strain>
    </source>
</reference>
<dbReference type="InterPro" id="IPR013655">
    <property type="entry name" value="PAS_fold_3"/>
</dbReference>
<evidence type="ECO:0000256" key="3">
    <source>
        <dbReference type="ARBA" id="ARBA00022553"/>
    </source>
</evidence>
<keyword evidence="11" id="KW-1185">Reference proteome</keyword>
<dbReference type="Gene3D" id="1.10.287.130">
    <property type="match status" value="1"/>
</dbReference>
<dbReference type="InterPro" id="IPR013656">
    <property type="entry name" value="PAS_4"/>
</dbReference>
<evidence type="ECO:0000313" key="10">
    <source>
        <dbReference type="EMBL" id="GAA4468234.1"/>
    </source>
</evidence>
<evidence type="ECO:0000256" key="2">
    <source>
        <dbReference type="ARBA" id="ARBA00012438"/>
    </source>
</evidence>
<dbReference type="SMART" id="SM00091">
    <property type="entry name" value="PAS"/>
    <property type="match status" value="4"/>
</dbReference>
<evidence type="ECO:0000313" key="11">
    <source>
        <dbReference type="Proteomes" id="UP001500067"/>
    </source>
</evidence>
<feature type="coiled-coil region" evidence="6">
    <location>
        <begin position="622"/>
        <end position="653"/>
    </location>
</feature>
<proteinExistence type="predicted"/>
<dbReference type="InterPro" id="IPR001610">
    <property type="entry name" value="PAC"/>
</dbReference>
<sequence length="875" mass="99974">MISDLAHTTDTVVSTLLLMADRVLEVSRDGAIVNEWASPEGEGKMTPADSNALVYKLSYLVKACIDEKKNESLEYSITSGDTVSKYKVRVLSGQPGRMDNVLVAIELLSAKKVGKITELVWKQVLDASGDGMWDVNIPEQTISFSARWHKTFGHASQDIRTIADWVAMIHPDDRNAALHNKDEYLEDGMTSYRSEFRVLCSDGSYKWVMSKGMIVARDNDGKPLRFIGTHTDINAHRTAEERYFSTAQLLSKLINNLHDGVLVIDENKKILYANQMFCDIYNVSEHPSLLIGMDVYQSIASRMPFYKDPQRFYDRTVEVLTRQEIVLNEEWEMVNGKIIGRDHIPLTLGKDNKGCIWKFRDITVQKNTEKQLADLRNFYEQILNQIAADIVVFDDELRYLFINPTAIKNKELREWMIGKTDEDYCRVRNRSFELVERRRRIFDEAIATRHNVEWEEMLVNKDGEPEYHLRNHYPVFDEQGKHVMSIGYGLNITDRVKAQQELQTSRDTFASAFNDSGIGMALLSHEGMWLDANSVLCEITGYTKEELQRLSLKDITHPEDVNTYREQVERMLRREISTYNGEKRLVSKRGATLLVSFTLSLVRTNDGLPKFFIVQVIDITGKKEMELELRKKNEELELARQNLLNKVNQLEDLSHIIAHNLRGPAGNIKMLSETLLEQQTQRNNGEPAQDEVFTQDEALLLIHDSSMSLMDSLSTLMQITQIKLNKEIPKDDCDVVAIVNDICNQLQSAILEKQAVVRIKLDVTRVQYPKAYLENILYNLISNALKYTISGLVPEIDITTEMQDGHVCIVVRDNGLGIDMDKYGDRLFKLNQVFHQGFESKGIGLYITRTTVESLGGKIEVKSAPNEGSEFIVTL</sequence>
<name>A0ABP8NMC8_9BACT</name>
<feature type="domain" description="PAS" evidence="8">
    <location>
        <begin position="505"/>
        <end position="575"/>
    </location>
</feature>
<dbReference type="InterPro" id="IPR005467">
    <property type="entry name" value="His_kinase_dom"/>
</dbReference>
<evidence type="ECO:0000259" key="8">
    <source>
        <dbReference type="PROSITE" id="PS50112"/>
    </source>
</evidence>
<dbReference type="SMART" id="SM00387">
    <property type="entry name" value="HATPase_c"/>
    <property type="match status" value="1"/>
</dbReference>
<evidence type="ECO:0000259" key="7">
    <source>
        <dbReference type="PROSITE" id="PS50109"/>
    </source>
</evidence>
<dbReference type="CDD" id="cd00075">
    <property type="entry name" value="HATPase"/>
    <property type="match status" value="1"/>
</dbReference>
<keyword evidence="5" id="KW-0418">Kinase</keyword>
<protein>
    <recommendedName>
        <fullName evidence="2">histidine kinase</fullName>
        <ecNumber evidence="2">2.7.13.3</ecNumber>
    </recommendedName>
</protein>
<dbReference type="EC" id="2.7.13.3" evidence="2"/>
<dbReference type="Gene3D" id="3.30.565.10">
    <property type="entry name" value="Histidine kinase-like ATPase, C-terminal domain"/>
    <property type="match status" value="1"/>
</dbReference>
<comment type="catalytic activity">
    <reaction evidence="1">
        <text>ATP + protein L-histidine = ADP + protein N-phospho-L-histidine.</text>
        <dbReference type="EC" id="2.7.13.3"/>
    </reaction>
</comment>
<dbReference type="InterPro" id="IPR036890">
    <property type="entry name" value="HATPase_C_sf"/>
</dbReference>
<organism evidence="10 11">
    <name type="scientific">Nemorincola caseinilytica</name>
    <dbReference type="NCBI Taxonomy" id="2054315"/>
    <lineage>
        <taxon>Bacteria</taxon>
        <taxon>Pseudomonadati</taxon>
        <taxon>Bacteroidota</taxon>
        <taxon>Chitinophagia</taxon>
        <taxon>Chitinophagales</taxon>
        <taxon>Chitinophagaceae</taxon>
        <taxon>Nemorincola</taxon>
    </lineage>
</organism>
<dbReference type="InterPro" id="IPR004358">
    <property type="entry name" value="Sig_transdc_His_kin-like_C"/>
</dbReference>
<feature type="domain" description="PAC" evidence="9">
    <location>
        <begin position="192"/>
        <end position="245"/>
    </location>
</feature>
<dbReference type="InterPro" id="IPR000700">
    <property type="entry name" value="PAS-assoc_C"/>
</dbReference>
<dbReference type="InterPro" id="IPR052162">
    <property type="entry name" value="Sensor_kinase/Photoreceptor"/>
</dbReference>
<evidence type="ECO:0000256" key="1">
    <source>
        <dbReference type="ARBA" id="ARBA00000085"/>
    </source>
</evidence>
<dbReference type="PANTHER" id="PTHR43304:SF1">
    <property type="entry name" value="PAC DOMAIN-CONTAINING PROTEIN"/>
    <property type="match status" value="1"/>
</dbReference>
<dbReference type="Gene3D" id="3.30.450.20">
    <property type="entry name" value="PAS domain"/>
    <property type="match status" value="4"/>
</dbReference>
<evidence type="ECO:0000256" key="6">
    <source>
        <dbReference type="SAM" id="Coils"/>
    </source>
</evidence>
<keyword evidence="6" id="KW-0175">Coiled coil</keyword>
<dbReference type="PANTHER" id="PTHR43304">
    <property type="entry name" value="PHYTOCHROME-LIKE PROTEIN CPH1"/>
    <property type="match status" value="1"/>
</dbReference>
<dbReference type="SUPFAM" id="SSF55874">
    <property type="entry name" value="ATPase domain of HSP90 chaperone/DNA topoisomerase II/histidine kinase"/>
    <property type="match status" value="1"/>
</dbReference>
<gene>
    <name evidence="10" type="ORF">GCM10023093_25430</name>
</gene>
<dbReference type="SMART" id="SM00086">
    <property type="entry name" value="PAC"/>
    <property type="match status" value="3"/>
</dbReference>
<dbReference type="PROSITE" id="PS50109">
    <property type="entry name" value="HIS_KIN"/>
    <property type="match status" value="1"/>
</dbReference>
<dbReference type="Pfam" id="PF08448">
    <property type="entry name" value="PAS_4"/>
    <property type="match status" value="1"/>
</dbReference>
<keyword evidence="4" id="KW-0808">Transferase</keyword>
<feature type="domain" description="PAC" evidence="9">
    <location>
        <begin position="579"/>
        <end position="631"/>
    </location>
</feature>
<dbReference type="PROSITE" id="PS50113">
    <property type="entry name" value="PAC"/>
    <property type="match status" value="3"/>
</dbReference>
<comment type="caution">
    <text evidence="10">The sequence shown here is derived from an EMBL/GenBank/DDBJ whole genome shotgun (WGS) entry which is preliminary data.</text>
</comment>
<dbReference type="PROSITE" id="PS50112">
    <property type="entry name" value="PAS"/>
    <property type="match status" value="1"/>
</dbReference>
<dbReference type="InterPro" id="IPR000014">
    <property type="entry name" value="PAS"/>
</dbReference>
<dbReference type="InterPro" id="IPR035965">
    <property type="entry name" value="PAS-like_dom_sf"/>
</dbReference>
<dbReference type="CDD" id="cd00130">
    <property type="entry name" value="PAS"/>
    <property type="match status" value="3"/>
</dbReference>
<dbReference type="InterPro" id="IPR003594">
    <property type="entry name" value="HATPase_dom"/>
</dbReference>
<feature type="domain" description="Histidine kinase" evidence="7">
    <location>
        <begin position="656"/>
        <end position="875"/>
    </location>
</feature>
<dbReference type="NCBIfam" id="TIGR00229">
    <property type="entry name" value="sensory_box"/>
    <property type="match status" value="2"/>
</dbReference>
<dbReference type="RefSeq" id="WP_345083799.1">
    <property type="nucleotide sequence ID" value="NZ_BAABFA010000019.1"/>
</dbReference>
<dbReference type="PRINTS" id="PR00344">
    <property type="entry name" value="BCTRLSENSOR"/>
</dbReference>
<dbReference type="Proteomes" id="UP001500067">
    <property type="component" value="Unassembled WGS sequence"/>
</dbReference>
<dbReference type="Pfam" id="PF08447">
    <property type="entry name" value="PAS_3"/>
    <property type="match status" value="2"/>
</dbReference>
<dbReference type="Pfam" id="PF02518">
    <property type="entry name" value="HATPase_c"/>
    <property type="match status" value="1"/>
</dbReference>
<evidence type="ECO:0000256" key="4">
    <source>
        <dbReference type="ARBA" id="ARBA00022679"/>
    </source>
</evidence>